<dbReference type="EC" id="2.3.1.-" evidence="9"/>
<keyword evidence="8 9" id="KW-0012">Acyltransferase</keyword>
<evidence type="ECO:0000256" key="4">
    <source>
        <dbReference type="ARBA" id="ARBA00022679"/>
    </source>
</evidence>
<keyword evidence="6 10" id="KW-1133">Transmembrane helix</keyword>
<proteinExistence type="inferred from homology"/>
<feature type="transmembrane region" description="Helical" evidence="10">
    <location>
        <begin position="342"/>
        <end position="361"/>
    </location>
</feature>
<evidence type="ECO:0000256" key="2">
    <source>
        <dbReference type="ARBA" id="ARBA00010323"/>
    </source>
</evidence>
<dbReference type="InterPro" id="IPR024194">
    <property type="entry name" value="Ac/AlaTfrase_AlgI/DltB"/>
</dbReference>
<dbReference type="AlphaFoldDB" id="A0A075U097"/>
<evidence type="ECO:0000256" key="7">
    <source>
        <dbReference type="ARBA" id="ARBA00023136"/>
    </source>
</evidence>
<reference evidence="12" key="2">
    <citation type="submission" date="2014-08" db="EMBL/GenBank/DDBJ databases">
        <title>Complete genome of Weissella ceti strain WS74 isolated from diseased rainbow trout in Brazil.</title>
        <authorList>
            <person name="Figueiredo H.C.P."/>
            <person name="Leal C.A.G."/>
            <person name="Pereira F.L."/>
            <person name="Soares S.C."/>
            <person name="Dorella F.A."/>
            <person name="Carvalho A.F."/>
            <person name="Azevedo V.A.C."/>
        </authorList>
    </citation>
    <scope>NUCLEOTIDE SEQUENCE [LARGE SCALE GENOMIC DNA]</scope>
    <source>
        <strain evidence="12">WS74</strain>
    </source>
</reference>
<dbReference type="STRING" id="759620.WS105_0751"/>
<dbReference type="PANTHER" id="PTHR13285">
    <property type="entry name" value="ACYLTRANSFERASE"/>
    <property type="match status" value="1"/>
</dbReference>
<comment type="subcellular location">
    <subcellularLocation>
        <location evidence="1">Cell membrane</location>
        <topology evidence="1">Multi-pass membrane protein</topology>
    </subcellularLocation>
</comment>
<feature type="transmembrane region" description="Helical" evidence="10">
    <location>
        <begin position="194"/>
        <end position="217"/>
    </location>
</feature>
<feature type="transmembrane region" description="Helical" evidence="10">
    <location>
        <begin position="223"/>
        <end position="243"/>
    </location>
</feature>
<protein>
    <recommendedName>
        <fullName evidence="9">Teichoic acid D-alanyltransferase</fullName>
        <ecNumber evidence="9">2.3.1.-</ecNumber>
    </recommendedName>
</protein>
<dbReference type="InterPro" id="IPR024024">
    <property type="entry name" value="DltB"/>
</dbReference>
<keyword evidence="5 10" id="KW-0812">Transmembrane</keyword>
<feature type="transmembrane region" description="Helical" evidence="10">
    <location>
        <begin position="120"/>
        <end position="138"/>
    </location>
</feature>
<evidence type="ECO:0000256" key="8">
    <source>
        <dbReference type="ARBA" id="ARBA00023315"/>
    </source>
</evidence>
<dbReference type="KEGG" id="wct:WS74_0691"/>
<dbReference type="KEGG" id="wce:WS08_0689"/>
<dbReference type="Proteomes" id="UP000029079">
    <property type="component" value="Chromosome"/>
</dbReference>
<dbReference type="PANTHER" id="PTHR13285:SF23">
    <property type="entry name" value="TEICHOIC ACID D-ALANYLTRANSFERASE"/>
    <property type="match status" value="1"/>
</dbReference>
<evidence type="ECO:0000256" key="9">
    <source>
        <dbReference type="PIRNR" id="PIRNR016636"/>
    </source>
</evidence>
<feature type="transmembrane region" description="Helical" evidence="10">
    <location>
        <begin position="250"/>
        <end position="268"/>
    </location>
</feature>
<dbReference type="PIRSF" id="PIRSF016636">
    <property type="entry name" value="AlgI_DltB"/>
    <property type="match status" value="1"/>
</dbReference>
<feature type="transmembrane region" description="Helical" evidence="10">
    <location>
        <begin position="20"/>
        <end position="36"/>
    </location>
</feature>
<dbReference type="EMBL" id="CP009223">
    <property type="protein sequence ID" value="AIM62943.1"/>
    <property type="molecule type" value="Genomic_DNA"/>
</dbReference>
<dbReference type="Pfam" id="PF03062">
    <property type="entry name" value="MBOAT"/>
    <property type="match status" value="1"/>
</dbReference>
<evidence type="ECO:0000256" key="6">
    <source>
        <dbReference type="ARBA" id="ARBA00022989"/>
    </source>
</evidence>
<keyword evidence="7 9" id="KW-0472">Membrane</keyword>
<reference evidence="11 12" key="1">
    <citation type="journal article" date="2014" name="Genome Announc.">
        <title>Complete Genome Sequences of Fish Pathogenic Weissella ceti Strains WS74 and WS105.</title>
        <authorList>
            <person name="Figueiredo H.C."/>
            <person name="Leal C.A."/>
            <person name="Dorella F.A."/>
            <person name="Carvalho A.F."/>
            <person name="Soares S.C."/>
            <person name="Pereira F.L."/>
            <person name="Azevedo V.A."/>
        </authorList>
    </citation>
    <scope>NUCLEOTIDE SEQUENCE [LARGE SCALE GENOMIC DNA]</scope>
    <source>
        <strain evidence="11 12">WS74</strain>
    </source>
</reference>
<comment type="function">
    <text evidence="9">O-acyltransferase that catalyzes D-alanylation of both teichoic acid and lipoteichoic acid (LTA). D-alanylation of LTA plays an important role in modulating the properties of the cell wall in Gram-positive bacteria, influencing the net charge of the cell wall. Catalyzes D-alanylation from DltC carrier protein.</text>
</comment>
<dbReference type="GO" id="GO:0070395">
    <property type="term" value="P:lipoteichoic acid biosynthetic process"/>
    <property type="evidence" value="ECO:0007669"/>
    <property type="project" value="UniProtKB-UniRule"/>
</dbReference>
<evidence type="ECO:0000256" key="10">
    <source>
        <dbReference type="SAM" id="Phobius"/>
    </source>
</evidence>
<comment type="similarity">
    <text evidence="2 9">Belongs to the membrane-bound acyltransferase family.</text>
</comment>
<comment type="pathway">
    <text evidence="9">Cell wall biogenesis; lipoteichoic acid biosynthesis.</text>
</comment>
<evidence type="ECO:0000313" key="12">
    <source>
        <dbReference type="Proteomes" id="UP000029079"/>
    </source>
</evidence>
<dbReference type="InterPro" id="IPR051085">
    <property type="entry name" value="MB_O-acyltransferase"/>
</dbReference>
<evidence type="ECO:0000313" key="11">
    <source>
        <dbReference type="EMBL" id="AIM62943.1"/>
    </source>
</evidence>
<organism evidence="11 12">
    <name type="scientific">Weissella ceti</name>
    <dbReference type="NCBI Taxonomy" id="759620"/>
    <lineage>
        <taxon>Bacteria</taxon>
        <taxon>Bacillati</taxon>
        <taxon>Bacillota</taxon>
        <taxon>Bacilli</taxon>
        <taxon>Lactobacillales</taxon>
        <taxon>Lactobacillaceae</taxon>
        <taxon>Weissella</taxon>
    </lineage>
</organism>
<dbReference type="GO" id="GO:0005886">
    <property type="term" value="C:plasma membrane"/>
    <property type="evidence" value="ECO:0007669"/>
    <property type="project" value="UniProtKB-SubCell"/>
</dbReference>
<keyword evidence="3 9" id="KW-1003">Cell membrane</keyword>
<evidence type="ECO:0000256" key="1">
    <source>
        <dbReference type="ARBA" id="ARBA00004651"/>
    </source>
</evidence>
<dbReference type="GO" id="GO:0016746">
    <property type="term" value="F:acyltransferase activity"/>
    <property type="evidence" value="ECO:0007669"/>
    <property type="project" value="UniProtKB-KW"/>
</dbReference>
<sequence>MTAWLSSLPNLQPYGNPQYFGYLLLALVPIVVGMFFGKRFAIYETIVSFVFILLMFAGASWPQFYALLGYVVWQTGLVVLYDKYRQRQNNSWVFYTAVALSILPLVVVKFTPLLSGHNSLLGFLGISYLTFKSVAMIMEIRDGVLDHVGIWPTIRFIMFMPTISSGPIDRFRRFQEDVTTVPERDEYVDMLQKAVWYVMLGFFYKFMLAYLFGTIILKPVEGFALAQGGLFNIGTLGVMYAYGLYLFFDFAGYSLFAIAISYLMGVKTPMNFNKPFAAPNVKEFWNRWHMSLSFWFRDYVFMRLVMVLMRHKVFKNRNTTSSFAYLFNMTLMGFWHGLTWFYIAYGVFHGLCLIINDWWLRKKKKINLTRKKAGQAPLPSNRWTYALAVFVTFNVTMFSFLLFSGFLDKLWF</sequence>
<name>A0A075U097_9LACO</name>
<feature type="transmembrane region" description="Helical" evidence="10">
    <location>
        <begin position="93"/>
        <end position="114"/>
    </location>
</feature>
<keyword evidence="4 9" id="KW-0808">Transferase</keyword>
<dbReference type="NCBIfam" id="TIGR04091">
    <property type="entry name" value="LTA_dltB"/>
    <property type="match status" value="1"/>
</dbReference>
<dbReference type="OrthoDB" id="9805788at2"/>
<evidence type="ECO:0000256" key="3">
    <source>
        <dbReference type="ARBA" id="ARBA00022475"/>
    </source>
</evidence>
<dbReference type="InterPro" id="IPR004299">
    <property type="entry name" value="MBOAT_fam"/>
</dbReference>
<keyword evidence="12" id="KW-1185">Reference proteome</keyword>
<dbReference type="PIRSF" id="PIRSF500216">
    <property type="entry name" value="DltB"/>
    <property type="match status" value="1"/>
</dbReference>
<dbReference type="UniPathway" id="UPA00556"/>
<gene>
    <name evidence="11" type="ORF">WS74_0691</name>
</gene>
<accession>A0A075U097</accession>
<dbReference type="RefSeq" id="WP_009496494.1">
    <property type="nucleotide sequence ID" value="NZ_CP009223.1"/>
</dbReference>
<feature type="transmembrane region" description="Helical" evidence="10">
    <location>
        <begin position="382"/>
        <end position="407"/>
    </location>
</feature>
<evidence type="ECO:0000256" key="5">
    <source>
        <dbReference type="ARBA" id="ARBA00022692"/>
    </source>
</evidence>